<dbReference type="PANTHER" id="PTHR46797">
    <property type="entry name" value="HTH-TYPE TRANSCRIPTIONAL REGULATOR"/>
    <property type="match status" value="1"/>
</dbReference>
<protein>
    <submittedName>
        <fullName evidence="3">Cupin</fullName>
    </submittedName>
</protein>
<dbReference type="CDD" id="cd02209">
    <property type="entry name" value="cupin_XRE_C"/>
    <property type="match status" value="1"/>
</dbReference>
<dbReference type="Pfam" id="PF01381">
    <property type="entry name" value="HTH_3"/>
    <property type="match status" value="1"/>
</dbReference>
<evidence type="ECO:0000313" key="3">
    <source>
        <dbReference type="EMBL" id="GIG75998.1"/>
    </source>
</evidence>
<dbReference type="InterPro" id="IPR014710">
    <property type="entry name" value="RmlC-like_jellyroll"/>
</dbReference>
<dbReference type="Proteomes" id="UP000653674">
    <property type="component" value="Unassembled WGS sequence"/>
</dbReference>
<dbReference type="EMBL" id="BONU01000042">
    <property type="protein sequence ID" value="GIG75998.1"/>
    <property type="molecule type" value="Genomic_DNA"/>
</dbReference>
<accession>A0A8J3LMP2</accession>
<proteinExistence type="predicted"/>
<evidence type="ECO:0000256" key="1">
    <source>
        <dbReference type="ARBA" id="ARBA00023125"/>
    </source>
</evidence>
<dbReference type="CDD" id="cd00093">
    <property type="entry name" value="HTH_XRE"/>
    <property type="match status" value="1"/>
</dbReference>
<dbReference type="InterPro" id="IPR013096">
    <property type="entry name" value="Cupin_2"/>
</dbReference>
<evidence type="ECO:0000259" key="2">
    <source>
        <dbReference type="PROSITE" id="PS50943"/>
    </source>
</evidence>
<dbReference type="GO" id="GO:0003677">
    <property type="term" value="F:DNA binding"/>
    <property type="evidence" value="ECO:0007669"/>
    <property type="project" value="UniProtKB-KW"/>
</dbReference>
<dbReference type="SUPFAM" id="SSF51182">
    <property type="entry name" value="RmlC-like cupins"/>
    <property type="match status" value="1"/>
</dbReference>
<dbReference type="SMART" id="SM00530">
    <property type="entry name" value="HTH_XRE"/>
    <property type="match status" value="1"/>
</dbReference>
<dbReference type="InterPro" id="IPR011051">
    <property type="entry name" value="RmlC_Cupin_sf"/>
</dbReference>
<keyword evidence="4" id="KW-1185">Reference proteome</keyword>
<dbReference type="InterPro" id="IPR001387">
    <property type="entry name" value="Cro/C1-type_HTH"/>
</dbReference>
<dbReference type="InterPro" id="IPR050807">
    <property type="entry name" value="TransReg_Diox_bact_type"/>
</dbReference>
<dbReference type="Gene3D" id="2.60.120.10">
    <property type="entry name" value="Jelly Rolls"/>
    <property type="match status" value="1"/>
</dbReference>
<comment type="caution">
    <text evidence="3">The sequence shown here is derived from an EMBL/GenBank/DDBJ whole genome shotgun (WGS) entry which is preliminary data.</text>
</comment>
<dbReference type="Gene3D" id="1.10.260.40">
    <property type="entry name" value="lambda repressor-like DNA-binding domains"/>
    <property type="match status" value="1"/>
</dbReference>
<dbReference type="PROSITE" id="PS50943">
    <property type="entry name" value="HTH_CROC1"/>
    <property type="match status" value="1"/>
</dbReference>
<dbReference type="PANTHER" id="PTHR46797:SF2">
    <property type="entry name" value="TRANSCRIPTIONAL REGULATOR"/>
    <property type="match status" value="1"/>
</dbReference>
<dbReference type="AlphaFoldDB" id="A0A8J3LMP2"/>
<dbReference type="GO" id="GO:0003700">
    <property type="term" value="F:DNA-binding transcription factor activity"/>
    <property type="evidence" value="ECO:0007669"/>
    <property type="project" value="TreeGrafter"/>
</dbReference>
<gene>
    <name evidence="3" type="ORF">Pfl04_44020</name>
</gene>
<feature type="domain" description="HTH cro/C1-type" evidence="2">
    <location>
        <begin position="6"/>
        <end position="60"/>
    </location>
</feature>
<dbReference type="InterPro" id="IPR010982">
    <property type="entry name" value="Lambda_DNA-bd_dom_sf"/>
</dbReference>
<sequence>MAGSIVRAARTRRRMTLRQLSTVTGLSESFLSQFERGLSQASIASLRSITGAVGITLADVFTTSGAAGARVLRQSARPTMPFGDNAVKYLLTPHPMRHLEAFCVTFQPNGSTGDTHYTHGDSEELLLVTSGAVKLELSTDVFLLEAGDSIAFWSSVPHRVVNVSQEPSQALWVISSPSN</sequence>
<reference evidence="3" key="1">
    <citation type="submission" date="2021-01" db="EMBL/GenBank/DDBJ databases">
        <title>Whole genome shotgun sequence of Planosporangium flavigriseum NBRC 105377.</title>
        <authorList>
            <person name="Komaki H."/>
            <person name="Tamura T."/>
        </authorList>
    </citation>
    <scope>NUCLEOTIDE SEQUENCE</scope>
    <source>
        <strain evidence="3">NBRC 105377</strain>
    </source>
</reference>
<dbReference type="Pfam" id="PF07883">
    <property type="entry name" value="Cupin_2"/>
    <property type="match status" value="1"/>
</dbReference>
<dbReference type="GO" id="GO:0005829">
    <property type="term" value="C:cytosol"/>
    <property type="evidence" value="ECO:0007669"/>
    <property type="project" value="TreeGrafter"/>
</dbReference>
<dbReference type="SUPFAM" id="SSF47413">
    <property type="entry name" value="lambda repressor-like DNA-binding domains"/>
    <property type="match status" value="1"/>
</dbReference>
<organism evidence="3 4">
    <name type="scientific">Planosporangium flavigriseum</name>
    <dbReference type="NCBI Taxonomy" id="373681"/>
    <lineage>
        <taxon>Bacteria</taxon>
        <taxon>Bacillati</taxon>
        <taxon>Actinomycetota</taxon>
        <taxon>Actinomycetes</taxon>
        <taxon>Micromonosporales</taxon>
        <taxon>Micromonosporaceae</taxon>
        <taxon>Planosporangium</taxon>
    </lineage>
</organism>
<name>A0A8J3LMP2_9ACTN</name>
<keyword evidence="1" id="KW-0238">DNA-binding</keyword>
<evidence type="ECO:0000313" key="4">
    <source>
        <dbReference type="Proteomes" id="UP000653674"/>
    </source>
</evidence>